<evidence type="ECO:0000313" key="2">
    <source>
        <dbReference type="EMBL" id="EFJ41042.1"/>
    </source>
</evidence>
<dbReference type="Proteomes" id="UP000001058">
    <property type="component" value="Unassembled WGS sequence"/>
</dbReference>
<keyword evidence="1" id="KW-1133">Transmembrane helix</keyword>
<dbReference type="GeneID" id="9622973"/>
<keyword evidence="1" id="KW-0812">Transmembrane</keyword>
<dbReference type="EMBL" id="GL378402">
    <property type="protein sequence ID" value="EFJ41042.1"/>
    <property type="molecule type" value="Genomic_DNA"/>
</dbReference>
<reference evidence="2 3" key="1">
    <citation type="journal article" date="2010" name="Science">
        <title>Genomic analysis of organismal complexity in the multicellular green alga Volvox carteri.</title>
        <authorList>
            <person name="Prochnik S.E."/>
            <person name="Umen J."/>
            <person name="Nedelcu A.M."/>
            <person name="Hallmann A."/>
            <person name="Miller S.M."/>
            <person name="Nishii I."/>
            <person name="Ferris P."/>
            <person name="Kuo A."/>
            <person name="Mitros T."/>
            <person name="Fritz-Laylin L.K."/>
            <person name="Hellsten U."/>
            <person name="Chapman J."/>
            <person name="Simakov O."/>
            <person name="Rensing S.A."/>
            <person name="Terry A."/>
            <person name="Pangilinan J."/>
            <person name="Kapitonov V."/>
            <person name="Jurka J."/>
            <person name="Salamov A."/>
            <person name="Shapiro H."/>
            <person name="Schmutz J."/>
            <person name="Grimwood J."/>
            <person name="Lindquist E."/>
            <person name="Lucas S."/>
            <person name="Grigoriev I.V."/>
            <person name="Schmitt R."/>
            <person name="Kirk D."/>
            <person name="Rokhsar D.S."/>
        </authorList>
    </citation>
    <scope>NUCLEOTIDE SEQUENCE [LARGE SCALE GENOMIC DNA]</scope>
    <source>
        <strain evidence="3">f. Nagariensis / Eve</strain>
    </source>
</reference>
<feature type="transmembrane region" description="Helical" evidence="1">
    <location>
        <begin position="392"/>
        <end position="410"/>
    </location>
</feature>
<protein>
    <submittedName>
        <fullName evidence="2">Uncharacterized protein</fullName>
    </submittedName>
</protein>
<dbReference type="KEGG" id="vcn:VOLCADRAFT_99018"/>
<organism evidence="3">
    <name type="scientific">Volvox carteri f. nagariensis</name>
    <dbReference type="NCBI Taxonomy" id="3068"/>
    <lineage>
        <taxon>Eukaryota</taxon>
        <taxon>Viridiplantae</taxon>
        <taxon>Chlorophyta</taxon>
        <taxon>core chlorophytes</taxon>
        <taxon>Chlorophyceae</taxon>
        <taxon>CS clade</taxon>
        <taxon>Chlamydomonadales</taxon>
        <taxon>Volvocaceae</taxon>
        <taxon>Volvox</taxon>
    </lineage>
</organism>
<name>D8UGU5_VOLCA</name>
<dbReference type="OrthoDB" id="560977at2759"/>
<keyword evidence="1" id="KW-0472">Membrane</keyword>
<dbReference type="RefSeq" id="XP_002957906.1">
    <property type="nucleotide sequence ID" value="XM_002957860.1"/>
</dbReference>
<accession>D8UGU5</accession>
<dbReference type="AlphaFoldDB" id="D8UGU5"/>
<proteinExistence type="predicted"/>
<evidence type="ECO:0000256" key="1">
    <source>
        <dbReference type="SAM" id="Phobius"/>
    </source>
</evidence>
<gene>
    <name evidence="2" type="ORF">VOLCADRAFT_99018</name>
</gene>
<keyword evidence="3" id="KW-1185">Reference proteome</keyword>
<evidence type="ECO:0000313" key="3">
    <source>
        <dbReference type="Proteomes" id="UP000001058"/>
    </source>
</evidence>
<sequence>MAALANADLERLAQLASVMDNSKTRLAVLCRVVSAACPEQAETVEFISEVHAEDGQQATSAMRDVAAAAMFDIIRRHDRSGRALAFPLRDCVALPSARANEMMQCTSASYGRRKHVPCGVTAMDFIGRSVLGIVVQALASTRAWAAEQGLLRRAEHGSPIGDGLVLAGGCVHNALQPAAQQLSVAQADADVFLVGAVSAAAGARMAAHFLEGLAHRVEVVQGSMLVTERSVGALYMIPPGFADAGRGLRVQVCLRPYFSTFHVLNSFDLCACKVAALPSGAIVAHPRFVYGCARGRVQMVLPCLCMLGDQVGAGDTTHGAHHKCTGQQHACDSAPSREPVRDAKSVAGATAPGCSKVPRNVLLSICYSRSGQWYVRWSTVLLVCWLCSDPVALMWLVMLLTPLLLLLLLVHLKGLLLQRFVLISPFRQNLLHGQHTLEQHARQMVILTCRGQPLDKPRRDADGVALSTHLATYPVGEFQAQAHQWHTRQ</sequence>
<dbReference type="InParanoid" id="D8UGU5"/>